<reference evidence="1 2" key="1">
    <citation type="submission" date="2007-08" db="EMBL/GenBank/DDBJ databases">
        <authorList>
            <consortium name="The Vibrio harveyi Genome Sequencing Project"/>
            <person name="Bassler B."/>
            <person name="Clifton S.W."/>
            <person name="Fulton L."/>
            <person name="Delehaunty K."/>
            <person name="Fronick C."/>
            <person name="Harrison M."/>
            <person name="Markivic C."/>
            <person name="Fulton R."/>
            <person name="Tin-Wollam A.-M."/>
            <person name="Shah N."/>
            <person name="Pepin K."/>
            <person name="Nash W."/>
            <person name="Thiruvilangam P."/>
            <person name="Bhonagiri V."/>
            <person name="Waters C."/>
            <person name="Tu K.C."/>
            <person name="Irgon J."/>
            <person name="Wilson R.K."/>
        </authorList>
    </citation>
    <scope>NUCLEOTIDE SEQUENCE [LARGE SCALE GENOMIC DNA]</scope>
    <source>
        <strain evidence="2">ATCC BAA-1116 / BB120</strain>
    </source>
</reference>
<dbReference type="KEGG" id="vha:VIBHAR_06422"/>
<organism evidence="1 2">
    <name type="scientific">Vibrio campbellii (strain ATCC BAA-1116)</name>
    <dbReference type="NCBI Taxonomy" id="2902295"/>
    <lineage>
        <taxon>Bacteria</taxon>
        <taxon>Pseudomonadati</taxon>
        <taxon>Pseudomonadota</taxon>
        <taxon>Gammaproteobacteria</taxon>
        <taxon>Vibrionales</taxon>
        <taxon>Vibrionaceae</taxon>
        <taxon>Vibrio</taxon>
    </lineage>
</organism>
<evidence type="ECO:0000313" key="1">
    <source>
        <dbReference type="EMBL" id="ABU74313.1"/>
    </source>
</evidence>
<dbReference type="EMBL" id="CP000790">
    <property type="protein sequence ID" value="ABU74313.1"/>
    <property type="molecule type" value="Genomic_DNA"/>
</dbReference>
<name>A7N3J5_VIBC1</name>
<protein>
    <submittedName>
        <fullName evidence="1">Uncharacterized protein</fullName>
    </submittedName>
</protein>
<dbReference type="Proteomes" id="UP000008152">
    <property type="component" value="Chromosome II"/>
</dbReference>
<dbReference type="PATRIC" id="fig|338187.36.peg.5276"/>
<dbReference type="AlphaFoldDB" id="A7N3J5"/>
<evidence type="ECO:0000313" key="2">
    <source>
        <dbReference type="Proteomes" id="UP000008152"/>
    </source>
</evidence>
<proteinExistence type="predicted"/>
<accession>A7N3J5</accession>
<sequence length="64" mass="7388">MKLQLTELNIKNALILSWYMFSLLAAYHKKNIMDISIHFTVRTFVNQLAKSLATSLDFTLISLI</sequence>
<gene>
    <name evidence="1" type="ordered locus">VIBHAR_06422</name>
</gene>